<evidence type="ECO:0000313" key="9">
    <source>
        <dbReference type="Proteomes" id="UP000663834"/>
    </source>
</evidence>
<keyword evidence="4" id="KW-0547">Nucleotide-binding</keyword>
<dbReference type="InterPro" id="IPR008144">
    <property type="entry name" value="Guanylate_kin-like_dom"/>
</dbReference>
<dbReference type="GO" id="GO:0004385">
    <property type="term" value="F:GMP kinase activity"/>
    <property type="evidence" value="ECO:0007669"/>
    <property type="project" value="UniProtKB-EC"/>
</dbReference>
<dbReference type="PANTHER" id="PTHR23117:SF13">
    <property type="entry name" value="GUANYLATE KINASE"/>
    <property type="match status" value="1"/>
</dbReference>
<comment type="similarity">
    <text evidence="1">Belongs to the guanylate kinase family.</text>
</comment>
<dbReference type="Gene3D" id="3.40.50.300">
    <property type="entry name" value="P-loop containing nucleotide triphosphate hydrolases"/>
    <property type="match status" value="1"/>
</dbReference>
<dbReference type="FunFam" id="3.30.63.10:FF:000002">
    <property type="entry name" value="Guanylate kinase 1"/>
    <property type="match status" value="1"/>
</dbReference>
<protein>
    <recommendedName>
        <fullName evidence="2">guanylate kinase</fullName>
        <ecNumber evidence="2">2.7.4.8</ecNumber>
    </recommendedName>
</protein>
<keyword evidence="6" id="KW-0067">ATP-binding</keyword>
<evidence type="ECO:0000259" key="7">
    <source>
        <dbReference type="PROSITE" id="PS50052"/>
    </source>
</evidence>
<dbReference type="SUPFAM" id="SSF52540">
    <property type="entry name" value="P-loop containing nucleoside triphosphate hydrolases"/>
    <property type="match status" value="1"/>
</dbReference>
<dbReference type="Pfam" id="PF00625">
    <property type="entry name" value="Guanylate_kin"/>
    <property type="match status" value="1"/>
</dbReference>
<dbReference type="InterPro" id="IPR020590">
    <property type="entry name" value="Guanylate_kinase_CS"/>
</dbReference>
<dbReference type="PANTHER" id="PTHR23117">
    <property type="entry name" value="GUANYLATE KINASE-RELATED"/>
    <property type="match status" value="1"/>
</dbReference>
<evidence type="ECO:0000256" key="1">
    <source>
        <dbReference type="ARBA" id="ARBA00005790"/>
    </source>
</evidence>
<dbReference type="PROSITE" id="PS00856">
    <property type="entry name" value="GUANYLATE_KINASE_1"/>
    <property type="match status" value="1"/>
</dbReference>
<evidence type="ECO:0000313" key="8">
    <source>
        <dbReference type="EMBL" id="CAF1253365.1"/>
    </source>
</evidence>
<comment type="caution">
    <text evidence="8">The sequence shown here is derived from an EMBL/GenBank/DDBJ whole genome shotgun (WGS) entry which is preliminary data.</text>
</comment>
<keyword evidence="5" id="KW-0418">Kinase</keyword>
<evidence type="ECO:0000256" key="6">
    <source>
        <dbReference type="ARBA" id="ARBA00022840"/>
    </source>
</evidence>
<accession>A0A815A7K6</accession>
<dbReference type="AlphaFoldDB" id="A0A815A7K6"/>
<dbReference type="SMART" id="SM00072">
    <property type="entry name" value="GuKc"/>
    <property type="match status" value="1"/>
</dbReference>
<dbReference type="OrthoDB" id="6334211at2759"/>
<dbReference type="FunFam" id="3.40.50.300:FF:000776">
    <property type="entry name" value="Guanylate kinase 2"/>
    <property type="match status" value="1"/>
</dbReference>
<dbReference type="CDD" id="cd00071">
    <property type="entry name" value="GMPK"/>
    <property type="match status" value="1"/>
</dbReference>
<gene>
    <name evidence="8" type="ORF">KQP761_LOCUS2409</name>
</gene>
<feature type="domain" description="Guanylate kinase-like" evidence="7">
    <location>
        <begin position="20"/>
        <end position="202"/>
    </location>
</feature>
<dbReference type="GO" id="GO:0005829">
    <property type="term" value="C:cytosol"/>
    <property type="evidence" value="ECO:0007669"/>
    <property type="project" value="TreeGrafter"/>
</dbReference>
<dbReference type="EC" id="2.7.4.8" evidence="2"/>
<dbReference type="NCBIfam" id="TIGR03263">
    <property type="entry name" value="guanyl_kin"/>
    <property type="match status" value="1"/>
</dbReference>
<dbReference type="EMBL" id="CAJNOW010000152">
    <property type="protein sequence ID" value="CAF1253365.1"/>
    <property type="molecule type" value="Genomic_DNA"/>
</dbReference>
<dbReference type="InterPro" id="IPR008145">
    <property type="entry name" value="GK/Ca_channel_bsu"/>
</dbReference>
<reference evidence="8" key="1">
    <citation type="submission" date="2021-02" db="EMBL/GenBank/DDBJ databases">
        <authorList>
            <person name="Nowell W R."/>
        </authorList>
    </citation>
    <scope>NUCLEOTIDE SEQUENCE</scope>
</reference>
<dbReference type="Proteomes" id="UP000663834">
    <property type="component" value="Unassembled WGS sequence"/>
</dbReference>
<dbReference type="InterPro" id="IPR017665">
    <property type="entry name" value="Guanylate_kinase"/>
</dbReference>
<evidence type="ECO:0000256" key="5">
    <source>
        <dbReference type="ARBA" id="ARBA00022777"/>
    </source>
</evidence>
<keyword evidence="3" id="KW-0808">Transferase</keyword>
<evidence type="ECO:0000256" key="4">
    <source>
        <dbReference type="ARBA" id="ARBA00022741"/>
    </source>
</evidence>
<dbReference type="PROSITE" id="PS50052">
    <property type="entry name" value="GUANYLATE_KINASE_2"/>
    <property type="match status" value="1"/>
</dbReference>
<name>A0A815A7K6_9BILA</name>
<dbReference type="InterPro" id="IPR027417">
    <property type="entry name" value="P-loop_NTPase"/>
</dbReference>
<proteinExistence type="inferred from homology"/>
<sequence>MNNCFRIWIRTFAKLAAFRPRPIVVSGPSGSGKSTLINQLFKEYPTAFAFSVSHTTRTPRPGEQDAREYYFVPRHQMEKMIAQREFLEITEFSSNLYGTSKNAVEDVAKTGRICVLDVDKQGVKNIRKTDLHPLFIYISPPSYEILEQRLRARKTDSESAIQKRLQESKESMEFSKEPGVYDHIVLNDKLDVAYKDLKEILRKDIEVVLQQQKLHNTDRK</sequence>
<dbReference type="GO" id="GO:0005524">
    <property type="term" value="F:ATP binding"/>
    <property type="evidence" value="ECO:0007669"/>
    <property type="project" value="UniProtKB-KW"/>
</dbReference>
<evidence type="ECO:0000256" key="3">
    <source>
        <dbReference type="ARBA" id="ARBA00022679"/>
    </source>
</evidence>
<organism evidence="8 9">
    <name type="scientific">Rotaria magnacalcarata</name>
    <dbReference type="NCBI Taxonomy" id="392030"/>
    <lineage>
        <taxon>Eukaryota</taxon>
        <taxon>Metazoa</taxon>
        <taxon>Spiralia</taxon>
        <taxon>Gnathifera</taxon>
        <taxon>Rotifera</taxon>
        <taxon>Eurotatoria</taxon>
        <taxon>Bdelloidea</taxon>
        <taxon>Philodinida</taxon>
        <taxon>Philodinidae</taxon>
        <taxon>Rotaria</taxon>
    </lineage>
</organism>
<evidence type="ECO:0000256" key="2">
    <source>
        <dbReference type="ARBA" id="ARBA00012961"/>
    </source>
</evidence>